<evidence type="ECO:0000256" key="5">
    <source>
        <dbReference type="ARBA" id="ARBA00023004"/>
    </source>
</evidence>
<gene>
    <name evidence="8" type="ORF">PHLGIDRAFT_163819</name>
</gene>
<evidence type="ECO:0000256" key="1">
    <source>
        <dbReference type="ARBA" id="ARBA00010617"/>
    </source>
</evidence>
<keyword evidence="3 7" id="KW-0479">Metal-binding</keyword>
<dbReference type="Proteomes" id="UP000053257">
    <property type="component" value="Unassembled WGS sequence"/>
</dbReference>
<dbReference type="AlphaFoldDB" id="A0A0C3S4V5"/>
<sequence length="542" mass="61666">MDSLSYLLLFALGVAVLFWRRHATRFSISYIPGPTGASWLVGNMKEFAYQLNVGDMDFAYARQFGRTWRMRHPLGTDMLMTADPKAIHHVLQKAEHIYVKRLESTETARMTMGKGLVWASGETHARQRKIMNPAFTVGQIRSFVPIFRTGAAKLTQKWRDEISAKAASAEGVALTVNRWFSRVTIDILGETAFDYNFGALDNTENEVTAAFHTMFSDSTLHPPAWDLIFKRLWSYIPQPILEFMDYIPTREYNRFRRTLRVVNGVSKQLVEEKKAALLTESRSSRDIFSVLVQANVSQDPKGRLTDEELVAQMATLVLAGHITTATTLTFLFHELSCHQEYQHKMREEIVQARARLRERGAEDFSMEELEGMPLVSAAVKETLRYHPPVYHIFRNAIADDVLPLETPIKSASGEYTSEIPIGAGQHVVLSVCTYQRLPEIWGEDADQWNPLRFVEGNIEKESKMGLYANLMAFAEGNRGCIGWRFTILETMAIVVDLVENFKFDVGDEKDEIIRRPTGFMSAWVRGREREGPQLVLKVTPVA</sequence>
<dbReference type="EMBL" id="KN840549">
    <property type="protein sequence ID" value="KIP05242.1"/>
    <property type="molecule type" value="Genomic_DNA"/>
</dbReference>
<accession>A0A0C3S4V5</accession>
<evidence type="ECO:0000256" key="4">
    <source>
        <dbReference type="ARBA" id="ARBA00023002"/>
    </source>
</evidence>
<dbReference type="GO" id="GO:0016705">
    <property type="term" value="F:oxidoreductase activity, acting on paired donors, with incorporation or reduction of molecular oxygen"/>
    <property type="evidence" value="ECO:0007669"/>
    <property type="project" value="InterPro"/>
</dbReference>
<evidence type="ECO:0000313" key="9">
    <source>
        <dbReference type="Proteomes" id="UP000053257"/>
    </source>
</evidence>
<proteinExistence type="inferred from homology"/>
<dbReference type="GO" id="GO:0005506">
    <property type="term" value="F:iron ion binding"/>
    <property type="evidence" value="ECO:0007669"/>
    <property type="project" value="InterPro"/>
</dbReference>
<dbReference type="GO" id="GO:0004497">
    <property type="term" value="F:monooxygenase activity"/>
    <property type="evidence" value="ECO:0007669"/>
    <property type="project" value="UniProtKB-KW"/>
</dbReference>
<evidence type="ECO:0000256" key="2">
    <source>
        <dbReference type="ARBA" id="ARBA00022617"/>
    </source>
</evidence>
<comment type="cofactor">
    <cofactor evidence="7">
        <name>heme</name>
        <dbReference type="ChEBI" id="CHEBI:30413"/>
    </cofactor>
</comment>
<name>A0A0C3S4V5_PHLG1</name>
<dbReference type="STRING" id="745531.A0A0C3S4V5"/>
<keyword evidence="6" id="KW-0503">Monooxygenase</keyword>
<dbReference type="HOGENOM" id="CLU_001570_5_11_1"/>
<evidence type="ECO:0000256" key="7">
    <source>
        <dbReference type="PIRSR" id="PIRSR602401-1"/>
    </source>
</evidence>
<dbReference type="OrthoDB" id="2788300at2759"/>
<dbReference type="GO" id="GO:0020037">
    <property type="term" value="F:heme binding"/>
    <property type="evidence" value="ECO:0007669"/>
    <property type="project" value="InterPro"/>
</dbReference>
<dbReference type="Pfam" id="PF00067">
    <property type="entry name" value="p450"/>
    <property type="match status" value="1"/>
</dbReference>
<evidence type="ECO:0000256" key="3">
    <source>
        <dbReference type="ARBA" id="ARBA00022723"/>
    </source>
</evidence>
<evidence type="ECO:0000256" key="6">
    <source>
        <dbReference type="ARBA" id="ARBA00023033"/>
    </source>
</evidence>
<keyword evidence="2 7" id="KW-0349">Heme</keyword>
<reference evidence="8 9" key="1">
    <citation type="journal article" date="2014" name="PLoS Genet.">
        <title>Analysis of the Phlebiopsis gigantea genome, transcriptome and secretome provides insight into its pioneer colonization strategies of wood.</title>
        <authorList>
            <person name="Hori C."/>
            <person name="Ishida T."/>
            <person name="Igarashi K."/>
            <person name="Samejima M."/>
            <person name="Suzuki H."/>
            <person name="Master E."/>
            <person name="Ferreira P."/>
            <person name="Ruiz-Duenas F.J."/>
            <person name="Held B."/>
            <person name="Canessa P."/>
            <person name="Larrondo L.F."/>
            <person name="Schmoll M."/>
            <person name="Druzhinina I.S."/>
            <person name="Kubicek C.P."/>
            <person name="Gaskell J.A."/>
            <person name="Kersten P."/>
            <person name="St John F."/>
            <person name="Glasner J."/>
            <person name="Sabat G."/>
            <person name="Splinter BonDurant S."/>
            <person name="Syed K."/>
            <person name="Yadav J."/>
            <person name="Mgbeahuruike A.C."/>
            <person name="Kovalchuk A."/>
            <person name="Asiegbu F.O."/>
            <person name="Lackner G."/>
            <person name="Hoffmeister D."/>
            <person name="Rencoret J."/>
            <person name="Gutierrez A."/>
            <person name="Sun H."/>
            <person name="Lindquist E."/>
            <person name="Barry K."/>
            <person name="Riley R."/>
            <person name="Grigoriev I.V."/>
            <person name="Henrissat B."/>
            <person name="Kues U."/>
            <person name="Berka R.M."/>
            <person name="Martinez A.T."/>
            <person name="Covert S.F."/>
            <person name="Blanchette R.A."/>
            <person name="Cullen D."/>
        </authorList>
    </citation>
    <scope>NUCLEOTIDE SEQUENCE [LARGE SCALE GENOMIC DNA]</scope>
    <source>
        <strain evidence="8 9">11061_1 CR5-6</strain>
    </source>
</reference>
<feature type="binding site" description="axial binding residue" evidence="7">
    <location>
        <position position="480"/>
    </location>
    <ligand>
        <name>heme</name>
        <dbReference type="ChEBI" id="CHEBI:30413"/>
    </ligand>
    <ligandPart>
        <name>Fe</name>
        <dbReference type="ChEBI" id="CHEBI:18248"/>
    </ligandPart>
</feature>
<dbReference type="PANTHER" id="PTHR24291">
    <property type="entry name" value="CYTOCHROME P450 FAMILY 4"/>
    <property type="match status" value="1"/>
</dbReference>
<protein>
    <recommendedName>
        <fullName evidence="10">Cytochrome P450</fullName>
    </recommendedName>
</protein>
<keyword evidence="5 7" id="KW-0408">Iron</keyword>
<dbReference type="InterPro" id="IPR002401">
    <property type="entry name" value="Cyt_P450_E_grp-I"/>
</dbReference>
<evidence type="ECO:0000313" key="8">
    <source>
        <dbReference type="EMBL" id="KIP05242.1"/>
    </source>
</evidence>
<keyword evidence="4" id="KW-0560">Oxidoreductase</keyword>
<comment type="similarity">
    <text evidence="1">Belongs to the cytochrome P450 family.</text>
</comment>
<dbReference type="InterPro" id="IPR036396">
    <property type="entry name" value="Cyt_P450_sf"/>
</dbReference>
<dbReference type="InterPro" id="IPR050196">
    <property type="entry name" value="Cytochrome_P450_Monoox"/>
</dbReference>
<dbReference type="SUPFAM" id="SSF48264">
    <property type="entry name" value="Cytochrome P450"/>
    <property type="match status" value="1"/>
</dbReference>
<dbReference type="PANTHER" id="PTHR24291:SF50">
    <property type="entry name" value="BIFUNCTIONAL ALBAFLAVENONE MONOOXYGENASE_TERPENE SYNTHASE"/>
    <property type="match status" value="1"/>
</dbReference>
<dbReference type="Gene3D" id="1.10.630.10">
    <property type="entry name" value="Cytochrome P450"/>
    <property type="match status" value="1"/>
</dbReference>
<dbReference type="InterPro" id="IPR001128">
    <property type="entry name" value="Cyt_P450"/>
</dbReference>
<keyword evidence="9" id="KW-1185">Reference proteome</keyword>
<evidence type="ECO:0008006" key="10">
    <source>
        <dbReference type="Google" id="ProtNLM"/>
    </source>
</evidence>
<dbReference type="PRINTS" id="PR00385">
    <property type="entry name" value="P450"/>
</dbReference>
<organism evidence="8 9">
    <name type="scientific">Phlebiopsis gigantea (strain 11061_1 CR5-6)</name>
    <name type="common">White-rot fungus</name>
    <name type="synonym">Peniophora gigantea</name>
    <dbReference type="NCBI Taxonomy" id="745531"/>
    <lineage>
        <taxon>Eukaryota</taxon>
        <taxon>Fungi</taxon>
        <taxon>Dikarya</taxon>
        <taxon>Basidiomycota</taxon>
        <taxon>Agaricomycotina</taxon>
        <taxon>Agaricomycetes</taxon>
        <taxon>Polyporales</taxon>
        <taxon>Phanerochaetaceae</taxon>
        <taxon>Phlebiopsis</taxon>
    </lineage>
</organism>
<dbReference type="PRINTS" id="PR00463">
    <property type="entry name" value="EP450I"/>
</dbReference>